<keyword evidence="1" id="KW-0862">Zinc</keyword>
<feature type="domain" description="CR-type" evidence="2">
    <location>
        <begin position="107"/>
        <end position="211"/>
    </location>
</feature>
<proteinExistence type="predicted"/>
<dbReference type="GO" id="GO:0008270">
    <property type="term" value="F:zinc ion binding"/>
    <property type="evidence" value="ECO:0007669"/>
    <property type="project" value="UniProtKB-KW"/>
</dbReference>
<gene>
    <name evidence="3" type="ordered locus">Bamb_1879</name>
</gene>
<evidence type="ECO:0000313" key="4">
    <source>
        <dbReference type="Proteomes" id="UP000000662"/>
    </source>
</evidence>
<dbReference type="GO" id="GO:0031072">
    <property type="term" value="F:heat shock protein binding"/>
    <property type="evidence" value="ECO:0007669"/>
    <property type="project" value="InterPro"/>
</dbReference>
<keyword evidence="1" id="KW-0479">Metal-binding</keyword>
<dbReference type="eggNOG" id="ENOG50346WS">
    <property type="taxonomic scope" value="Bacteria"/>
</dbReference>
<dbReference type="PROSITE" id="PS51188">
    <property type="entry name" value="ZF_CR"/>
    <property type="match status" value="1"/>
</dbReference>
<dbReference type="Proteomes" id="UP000000662">
    <property type="component" value="Chromosome 1"/>
</dbReference>
<reference evidence="3" key="1">
    <citation type="submission" date="2009-01" db="EMBL/GenBank/DDBJ databases">
        <title>Complete sequence of Chromosome 1 of Burkholderia cepacia AMMD.</title>
        <authorList>
            <consortium name="US DOE Joint Genome Institute"/>
            <person name="Copeland A."/>
            <person name="Lucas S."/>
            <person name="Lapidus A."/>
            <person name="Barry K."/>
            <person name="Detter J.C."/>
            <person name="Glavina del Rio T."/>
            <person name="Hammon N."/>
            <person name="Israni S."/>
            <person name="Pitluck S."/>
            <person name="Bruce D."/>
            <person name="Chain P."/>
            <person name="Malfatti S."/>
            <person name="Shin M."/>
            <person name="Vergez L."/>
            <person name="Schmutz J."/>
            <person name="Larimer F."/>
            <person name="Land M."/>
            <person name="Hauser L."/>
            <person name="Kyrpides N."/>
            <person name="Kim E."/>
            <person name="Parke J."/>
            <person name="Coenye T."/>
            <person name="Konstantinidis K."/>
            <person name="Ramette A."/>
            <person name="Tiedje J."/>
            <person name="Richardson P."/>
        </authorList>
    </citation>
    <scope>NUCLEOTIDE SEQUENCE [LARGE SCALE GENOMIC DNA]</scope>
    <source>
        <strain evidence="3">AMMD</strain>
    </source>
</reference>
<dbReference type="KEGG" id="bam:Bamb_1879"/>
<feature type="zinc finger region" description="CR-type" evidence="1">
    <location>
        <begin position="107"/>
        <end position="211"/>
    </location>
</feature>
<keyword evidence="4" id="KW-1185">Reference proteome</keyword>
<dbReference type="SUPFAM" id="SSF57938">
    <property type="entry name" value="DnaJ/Hsp40 cysteine-rich domain"/>
    <property type="match status" value="1"/>
</dbReference>
<dbReference type="CDD" id="cd10719">
    <property type="entry name" value="DnaJ_zf"/>
    <property type="match status" value="1"/>
</dbReference>
<name>Q0BEI8_BURCM</name>
<dbReference type="InterPro" id="IPR036410">
    <property type="entry name" value="HSP_DnaJ_Cys-rich_dom_sf"/>
</dbReference>
<evidence type="ECO:0000313" key="3">
    <source>
        <dbReference type="EMBL" id="ABI87435.1"/>
    </source>
</evidence>
<accession>Q0BEI8</accession>
<dbReference type="InterPro" id="IPR001305">
    <property type="entry name" value="HSP_DnaJ_Cys-rich_dom"/>
</dbReference>
<dbReference type="EMBL" id="CP000440">
    <property type="protein sequence ID" value="ABI87435.1"/>
    <property type="molecule type" value="Genomic_DNA"/>
</dbReference>
<evidence type="ECO:0000259" key="2">
    <source>
        <dbReference type="PROSITE" id="PS51188"/>
    </source>
</evidence>
<organism evidence="3 4">
    <name type="scientific">Burkholderia ambifaria (strain ATCC BAA-244 / DSM 16087 / CCUG 44356 / LMG 19182 / AMMD)</name>
    <name type="common">Burkholderia cepacia (strain AMMD)</name>
    <dbReference type="NCBI Taxonomy" id="339670"/>
    <lineage>
        <taxon>Bacteria</taxon>
        <taxon>Pseudomonadati</taxon>
        <taxon>Pseudomonadota</taxon>
        <taxon>Betaproteobacteria</taxon>
        <taxon>Burkholderiales</taxon>
        <taxon>Burkholderiaceae</taxon>
        <taxon>Burkholderia</taxon>
        <taxon>Burkholderia cepacia complex</taxon>
    </lineage>
</organism>
<dbReference type="GO" id="GO:0051082">
    <property type="term" value="F:unfolded protein binding"/>
    <property type="evidence" value="ECO:0007669"/>
    <property type="project" value="InterPro"/>
</dbReference>
<sequence>MMIDLKERVGVAMSVRGQFTDPIADPKVTLGALAFANDLGSALARIKAGPLPTPAMIRRATLLLAQMIRTSGRFKRARFTGLSRDERRDQRAGHAVERSKVDIVERFALRLLDEWVNDQCVECEGRGVVRRTRAVTTSTHTCDVCGGSGKVCVSEERIPFFEGRNGPLVFREYEPCEDCGGMGRIAASPAPDAKGRHICPDCFGTGKRQVDDAGRAHALGVSLDEYRRNWSWRFHDMLALLDTVDGSVYDTLRRQLRG</sequence>
<evidence type="ECO:0000256" key="1">
    <source>
        <dbReference type="PROSITE-ProRule" id="PRU00546"/>
    </source>
</evidence>
<keyword evidence="1" id="KW-0863">Zinc-finger</keyword>
<dbReference type="AlphaFoldDB" id="Q0BEI8"/>
<protein>
    <recommendedName>
        <fullName evidence="2">CR-type domain-containing protein</fullName>
    </recommendedName>
</protein>